<evidence type="ECO:0000259" key="3">
    <source>
        <dbReference type="SMART" id="SM00827"/>
    </source>
</evidence>
<protein>
    <submittedName>
        <fullName evidence="4">Acyltransferase domain-containing protein</fullName>
    </submittedName>
</protein>
<dbReference type="PANTHER" id="PTHR43775:SF51">
    <property type="entry name" value="INACTIVE PHENOLPHTHIOCEROL SYNTHESIS POLYKETIDE SYNTHASE TYPE I PKS1-RELATED"/>
    <property type="match status" value="1"/>
</dbReference>
<reference evidence="4 5" key="1">
    <citation type="journal article" date="2021" name="Res Sq">
        <title>Streptomyces Pimoensis sp. nov., Isolated From the Taklimakan Desert in Xinjiang, China.</title>
        <authorList>
            <person name="Zhang P."/>
            <person name="Luo X."/>
            <person name="Luo X."/>
            <person name="Liu Z."/>
            <person name="Xia Z."/>
            <person name="Wan C."/>
            <person name="zhang L."/>
        </authorList>
    </citation>
    <scope>NUCLEOTIDE SEQUENCE [LARGE SCALE GENOMIC DNA]</scope>
    <source>
        <strain evidence="4 5">TRM75549</strain>
    </source>
</reference>
<dbReference type="InterPro" id="IPR016035">
    <property type="entry name" value="Acyl_Trfase/lysoPLipase"/>
</dbReference>
<dbReference type="InterPro" id="IPR014043">
    <property type="entry name" value="Acyl_transferase_dom"/>
</dbReference>
<dbReference type="SUPFAM" id="SSF52151">
    <property type="entry name" value="FabD/lysophospholipase-like"/>
    <property type="match status" value="1"/>
</dbReference>
<evidence type="ECO:0000256" key="2">
    <source>
        <dbReference type="ARBA" id="ARBA00023268"/>
    </source>
</evidence>
<dbReference type="EMBL" id="JAHWZY010000151">
    <property type="protein sequence ID" value="MEZ3183298.1"/>
    <property type="molecule type" value="Genomic_DNA"/>
</dbReference>
<dbReference type="Gene3D" id="3.40.366.10">
    <property type="entry name" value="Malonyl-Coenzyme A Acyl Carrier Protein, domain 2"/>
    <property type="match status" value="1"/>
</dbReference>
<keyword evidence="1" id="KW-0808">Transferase</keyword>
<gene>
    <name evidence="4" type="ORF">KYY02_32995</name>
</gene>
<dbReference type="Pfam" id="PF00698">
    <property type="entry name" value="Acyl_transf_1"/>
    <property type="match status" value="1"/>
</dbReference>
<dbReference type="GO" id="GO:0016746">
    <property type="term" value="F:acyltransferase activity"/>
    <property type="evidence" value="ECO:0007669"/>
    <property type="project" value="UniProtKB-KW"/>
</dbReference>
<dbReference type="InterPro" id="IPR050091">
    <property type="entry name" value="PKS_NRPS_Biosynth_Enz"/>
</dbReference>
<organism evidence="4 5">
    <name type="scientific">Streptomyces pimonensis</name>
    <dbReference type="NCBI Taxonomy" id="2860288"/>
    <lineage>
        <taxon>Bacteria</taxon>
        <taxon>Bacillati</taxon>
        <taxon>Actinomycetota</taxon>
        <taxon>Actinomycetes</taxon>
        <taxon>Kitasatosporales</taxon>
        <taxon>Streptomycetaceae</taxon>
        <taxon>Streptomyces</taxon>
    </lineage>
</organism>
<evidence type="ECO:0000313" key="4">
    <source>
        <dbReference type="EMBL" id="MEZ3183298.1"/>
    </source>
</evidence>
<accession>A0ABV4J946</accession>
<feature type="non-terminal residue" evidence="4">
    <location>
        <position position="1"/>
    </location>
</feature>
<keyword evidence="2" id="KW-0511">Multifunctional enzyme</keyword>
<keyword evidence="5" id="KW-1185">Reference proteome</keyword>
<feature type="domain" description="Malonyl-CoA:ACP transacylase (MAT)" evidence="3">
    <location>
        <begin position="1"/>
        <end position="133"/>
    </location>
</feature>
<dbReference type="RefSeq" id="WP_371244919.1">
    <property type="nucleotide sequence ID" value="NZ_JAHWZY010000151.1"/>
</dbReference>
<comment type="caution">
    <text evidence="4">The sequence shown here is derived from an EMBL/GenBank/DDBJ whole genome shotgun (WGS) entry which is preliminary data.</text>
</comment>
<sequence length="136" mass="14714">VTADLPETVGIAAVNGPSSVVVSGAVADVEAVAERWRAQGRKVSRLKVSHAFHSPLMEPMLDDFRRVLEEVEFGEPVVPIVSTLTGAQVRAEELASVEYWVRHVRESVRFHDAVVALREQGVDVFLEIGPGGTLSA</sequence>
<keyword evidence="4" id="KW-0012">Acyltransferase</keyword>
<evidence type="ECO:0000256" key="1">
    <source>
        <dbReference type="ARBA" id="ARBA00022679"/>
    </source>
</evidence>
<dbReference type="Proteomes" id="UP001567537">
    <property type="component" value="Unassembled WGS sequence"/>
</dbReference>
<name>A0ABV4J946_9ACTN</name>
<feature type="non-terminal residue" evidence="4">
    <location>
        <position position="136"/>
    </location>
</feature>
<evidence type="ECO:0000313" key="5">
    <source>
        <dbReference type="Proteomes" id="UP001567537"/>
    </source>
</evidence>
<dbReference type="InterPro" id="IPR001227">
    <property type="entry name" value="Ac_transferase_dom_sf"/>
</dbReference>
<dbReference type="PANTHER" id="PTHR43775">
    <property type="entry name" value="FATTY ACID SYNTHASE"/>
    <property type="match status" value="1"/>
</dbReference>
<proteinExistence type="predicted"/>
<dbReference type="SMART" id="SM00827">
    <property type="entry name" value="PKS_AT"/>
    <property type="match status" value="1"/>
</dbReference>